<dbReference type="GO" id="GO:0004252">
    <property type="term" value="F:serine-type endopeptidase activity"/>
    <property type="evidence" value="ECO:0007669"/>
    <property type="project" value="InterPro"/>
</dbReference>
<dbReference type="PRINTS" id="PR00727">
    <property type="entry name" value="LEADERPTASE"/>
</dbReference>
<evidence type="ECO:0000313" key="6">
    <source>
        <dbReference type="EMBL" id="NUW44461.1"/>
    </source>
</evidence>
<keyword evidence="7" id="KW-1185">Reference proteome</keyword>
<sequence>MHIAPACGLAAAAVAAAVAWGGLALRRRLLVITVIGRSMEPTYAPGTRLLARRTSDVSRLRRGDVVVLRSPAAERPVSVRVPTADGRTVVAGSTPVTDLVVKRVHALPGDPVPRARVPALAHVEEETVPAGRIVVLGDNPEESVDSRRYGYLAADTLVAVVIRALQGQTAPGSSGRT</sequence>
<dbReference type="AlphaFoldDB" id="A0A7Y6MF98"/>
<dbReference type="Proteomes" id="UP000546126">
    <property type="component" value="Unassembled WGS sequence"/>
</dbReference>
<feature type="domain" description="Peptidase S26" evidence="5">
    <location>
        <begin position="121"/>
        <end position="161"/>
    </location>
</feature>
<dbReference type="GO" id="GO:0009003">
    <property type="term" value="F:signal peptidase activity"/>
    <property type="evidence" value="ECO:0007669"/>
    <property type="project" value="UniProtKB-EC"/>
</dbReference>
<dbReference type="InterPro" id="IPR019533">
    <property type="entry name" value="Peptidase_S26"/>
</dbReference>
<evidence type="ECO:0000313" key="7">
    <source>
        <dbReference type="Proteomes" id="UP000546126"/>
    </source>
</evidence>
<dbReference type="GO" id="GO:0005886">
    <property type="term" value="C:plasma membrane"/>
    <property type="evidence" value="ECO:0007669"/>
    <property type="project" value="UniProtKB-SubCell"/>
</dbReference>
<dbReference type="SUPFAM" id="SSF51306">
    <property type="entry name" value="LexA/Signal peptidase"/>
    <property type="match status" value="1"/>
</dbReference>
<dbReference type="InterPro" id="IPR000223">
    <property type="entry name" value="Pept_S26A_signal_pept_1"/>
</dbReference>
<proteinExistence type="inferred from homology"/>
<feature type="active site" evidence="3">
    <location>
        <position position="38"/>
    </location>
</feature>
<feature type="domain" description="Peptidase S26" evidence="5">
    <location>
        <begin position="19"/>
        <end position="112"/>
    </location>
</feature>
<dbReference type="EC" id="3.4.21.89" evidence="4"/>
<name>A0A7Y6MF98_9ACTN</name>
<dbReference type="InterPro" id="IPR036286">
    <property type="entry name" value="LexA/Signal_pep-like_sf"/>
</dbReference>
<dbReference type="GO" id="GO:0006465">
    <property type="term" value="P:signal peptide processing"/>
    <property type="evidence" value="ECO:0007669"/>
    <property type="project" value="InterPro"/>
</dbReference>
<feature type="active site" evidence="3">
    <location>
        <position position="102"/>
    </location>
</feature>
<accession>A0A7Y6MF98</accession>
<keyword evidence="4" id="KW-0645">Protease</keyword>
<dbReference type="EMBL" id="JABWGO010000009">
    <property type="protein sequence ID" value="NUW44461.1"/>
    <property type="molecule type" value="Genomic_DNA"/>
</dbReference>
<gene>
    <name evidence="6" type="primary">lepB</name>
    <name evidence="6" type="ORF">HT134_30685</name>
</gene>
<dbReference type="RefSeq" id="WP_175603969.1">
    <property type="nucleotide sequence ID" value="NZ_JABWGO010000009.1"/>
</dbReference>
<reference evidence="6 7" key="1">
    <citation type="submission" date="2020-06" db="EMBL/GenBank/DDBJ databases">
        <authorList>
            <person name="Chanama M."/>
        </authorList>
    </citation>
    <scope>NUCLEOTIDE SEQUENCE [LARGE SCALE GENOMIC DNA]</scope>
    <source>
        <strain evidence="6 7">TBRC6557</strain>
    </source>
</reference>
<evidence type="ECO:0000256" key="2">
    <source>
        <dbReference type="ARBA" id="ARBA00009370"/>
    </source>
</evidence>
<dbReference type="NCBIfam" id="TIGR02227">
    <property type="entry name" value="sigpep_I_bact"/>
    <property type="match status" value="1"/>
</dbReference>
<protein>
    <recommendedName>
        <fullName evidence="4">Signal peptidase I</fullName>
        <ecNumber evidence="4">3.4.21.89</ecNumber>
    </recommendedName>
</protein>
<comment type="caution">
    <text evidence="6">The sequence shown here is derived from an EMBL/GenBank/DDBJ whole genome shotgun (WGS) entry which is preliminary data.</text>
</comment>
<dbReference type="Pfam" id="PF10502">
    <property type="entry name" value="Peptidase_S26"/>
    <property type="match status" value="2"/>
</dbReference>
<organism evidence="6 7">
    <name type="scientific">Nonomuraea rhodomycinica</name>
    <dbReference type="NCBI Taxonomy" id="1712872"/>
    <lineage>
        <taxon>Bacteria</taxon>
        <taxon>Bacillati</taxon>
        <taxon>Actinomycetota</taxon>
        <taxon>Actinomycetes</taxon>
        <taxon>Streptosporangiales</taxon>
        <taxon>Streptosporangiaceae</taxon>
        <taxon>Nonomuraea</taxon>
    </lineage>
</organism>
<evidence type="ECO:0000259" key="5">
    <source>
        <dbReference type="Pfam" id="PF10502"/>
    </source>
</evidence>
<dbReference type="CDD" id="cd06530">
    <property type="entry name" value="S26_SPase_I"/>
    <property type="match status" value="1"/>
</dbReference>
<comment type="catalytic activity">
    <reaction evidence="4">
        <text>Cleavage of hydrophobic, N-terminal signal or leader sequences from secreted and periplasmic proteins.</text>
        <dbReference type="EC" id="3.4.21.89"/>
    </reaction>
</comment>
<dbReference type="PANTHER" id="PTHR43390:SF1">
    <property type="entry name" value="CHLOROPLAST PROCESSING PEPTIDASE"/>
    <property type="match status" value="1"/>
</dbReference>
<comment type="similarity">
    <text evidence="2 4">Belongs to the peptidase S26 family.</text>
</comment>
<dbReference type="Gene3D" id="2.10.109.10">
    <property type="entry name" value="Umud Fragment, subunit A"/>
    <property type="match status" value="1"/>
</dbReference>
<evidence type="ECO:0000256" key="4">
    <source>
        <dbReference type="RuleBase" id="RU362042"/>
    </source>
</evidence>
<evidence type="ECO:0000256" key="3">
    <source>
        <dbReference type="PIRSR" id="PIRSR600223-1"/>
    </source>
</evidence>
<evidence type="ECO:0000256" key="1">
    <source>
        <dbReference type="ARBA" id="ARBA00004401"/>
    </source>
</evidence>
<keyword evidence="4 6" id="KW-0378">Hydrolase</keyword>
<dbReference type="PANTHER" id="PTHR43390">
    <property type="entry name" value="SIGNAL PEPTIDASE I"/>
    <property type="match status" value="1"/>
</dbReference>
<comment type="subcellular location">
    <subcellularLocation>
        <location evidence="1">Cell membrane</location>
        <topology evidence="1">Single-pass type II membrane protein</topology>
    </subcellularLocation>
    <subcellularLocation>
        <location evidence="4">Membrane</location>
        <topology evidence="4">Single-pass type II membrane protein</topology>
    </subcellularLocation>
</comment>